<dbReference type="EC" id="2.2.1.6" evidence="4 12"/>
<proteinExistence type="inferred from homology"/>
<evidence type="ECO:0000256" key="4">
    <source>
        <dbReference type="ARBA" id="ARBA00013145"/>
    </source>
</evidence>
<dbReference type="InterPro" id="IPR012846">
    <property type="entry name" value="Acetolactate_synth_lsu"/>
</dbReference>
<dbReference type="Gene3D" id="3.40.50.1220">
    <property type="entry name" value="TPP-binding domain"/>
    <property type="match status" value="1"/>
</dbReference>
<dbReference type="GO" id="GO:0009097">
    <property type="term" value="P:isoleucine biosynthetic process"/>
    <property type="evidence" value="ECO:0007669"/>
    <property type="project" value="UniProtKB-UniPathway"/>
</dbReference>
<dbReference type="PROSITE" id="PS00187">
    <property type="entry name" value="TPP_ENZYMES"/>
    <property type="match status" value="1"/>
</dbReference>
<evidence type="ECO:0000259" key="14">
    <source>
        <dbReference type="Pfam" id="PF00205"/>
    </source>
</evidence>
<dbReference type="OrthoDB" id="16262at2759"/>
<evidence type="ECO:0000256" key="11">
    <source>
        <dbReference type="ARBA" id="ARBA00023304"/>
    </source>
</evidence>
<dbReference type="UniPathway" id="UPA00049">
    <property type="reaction ID" value="UER00059"/>
</dbReference>
<evidence type="ECO:0000256" key="8">
    <source>
        <dbReference type="ARBA" id="ARBA00022842"/>
    </source>
</evidence>
<evidence type="ECO:0000256" key="10">
    <source>
        <dbReference type="ARBA" id="ARBA00023052"/>
    </source>
</evidence>
<evidence type="ECO:0000313" key="18">
    <source>
        <dbReference type="Proteomes" id="UP000799770"/>
    </source>
</evidence>
<feature type="domain" description="Thiamine pyrophosphate enzyme central" evidence="14">
    <location>
        <begin position="296"/>
        <end position="439"/>
    </location>
</feature>
<dbReference type="Pfam" id="PF00205">
    <property type="entry name" value="TPP_enzyme_M"/>
    <property type="match status" value="1"/>
</dbReference>
<evidence type="ECO:0000256" key="1">
    <source>
        <dbReference type="ARBA" id="ARBA00004974"/>
    </source>
</evidence>
<dbReference type="InterPro" id="IPR000399">
    <property type="entry name" value="TPP-bd_CS"/>
</dbReference>
<accession>A0A6A5Z0C9</accession>
<dbReference type="FunFam" id="3.40.50.1220:FF:000008">
    <property type="entry name" value="Acetolactate synthase"/>
    <property type="match status" value="1"/>
</dbReference>
<evidence type="ECO:0000256" key="5">
    <source>
        <dbReference type="ARBA" id="ARBA00022605"/>
    </source>
</evidence>
<dbReference type="CDD" id="cd02015">
    <property type="entry name" value="TPP_AHAS"/>
    <property type="match status" value="1"/>
</dbReference>
<dbReference type="Gene3D" id="3.40.50.970">
    <property type="match status" value="2"/>
</dbReference>
<comment type="pathway">
    <text evidence="2 12">Amino-acid biosynthesis; L-valine biosynthesis; L-valine from pyruvate: step 1/4.</text>
</comment>
<dbReference type="GO" id="GO:0000287">
    <property type="term" value="F:magnesium ion binding"/>
    <property type="evidence" value="ECO:0007669"/>
    <property type="project" value="UniProtKB-UniRule"/>
</dbReference>
<dbReference type="EMBL" id="ML977333">
    <property type="protein sequence ID" value="KAF2111791.1"/>
    <property type="molecule type" value="Genomic_DNA"/>
</dbReference>
<dbReference type="FunFam" id="3.40.50.970:FF:000007">
    <property type="entry name" value="Acetolactate synthase"/>
    <property type="match status" value="1"/>
</dbReference>
<dbReference type="GO" id="GO:0030976">
    <property type="term" value="F:thiamine pyrophosphate binding"/>
    <property type="evidence" value="ECO:0007669"/>
    <property type="project" value="UniProtKB-UniRule"/>
</dbReference>
<comment type="similarity">
    <text evidence="3 12">Belongs to the TPP enzyme family.</text>
</comment>
<dbReference type="GO" id="GO:0050660">
    <property type="term" value="F:flavin adenine dinucleotide binding"/>
    <property type="evidence" value="ECO:0007669"/>
    <property type="project" value="InterPro"/>
</dbReference>
<dbReference type="NCBIfam" id="TIGR00118">
    <property type="entry name" value="acolac_lg"/>
    <property type="match status" value="1"/>
</dbReference>
<dbReference type="SUPFAM" id="SSF52518">
    <property type="entry name" value="Thiamin diphosphate-binding fold (THDP-binding)"/>
    <property type="match status" value="2"/>
</dbReference>
<feature type="compositionally biased region" description="Low complexity" evidence="13">
    <location>
        <begin position="49"/>
        <end position="60"/>
    </location>
</feature>
<dbReference type="UniPathway" id="UPA00047">
    <property type="reaction ID" value="UER00055"/>
</dbReference>
<dbReference type="AlphaFoldDB" id="A0A6A5Z0C9"/>
<keyword evidence="9" id="KW-0809">Transit peptide</keyword>
<dbReference type="GO" id="GO:0005948">
    <property type="term" value="C:acetolactate synthase complex"/>
    <property type="evidence" value="ECO:0007669"/>
    <property type="project" value="TreeGrafter"/>
</dbReference>
<dbReference type="Proteomes" id="UP000799770">
    <property type="component" value="Unassembled WGS sequence"/>
</dbReference>
<dbReference type="CDD" id="cd07035">
    <property type="entry name" value="TPP_PYR_POX_like"/>
    <property type="match status" value="1"/>
</dbReference>
<dbReference type="InterPro" id="IPR029061">
    <property type="entry name" value="THDP-binding"/>
</dbReference>
<dbReference type="SUPFAM" id="SSF52467">
    <property type="entry name" value="DHS-like NAD/FAD-binding domain"/>
    <property type="match status" value="1"/>
</dbReference>
<gene>
    <name evidence="17" type="ORF">BDV96DRAFT_499038</name>
</gene>
<dbReference type="InterPro" id="IPR045229">
    <property type="entry name" value="TPP_enz"/>
</dbReference>
<dbReference type="Pfam" id="PF02775">
    <property type="entry name" value="TPP_enzyme_C"/>
    <property type="match status" value="1"/>
</dbReference>
<dbReference type="GO" id="GO:0005739">
    <property type="term" value="C:mitochondrion"/>
    <property type="evidence" value="ECO:0007669"/>
    <property type="project" value="TreeGrafter"/>
</dbReference>
<keyword evidence="18" id="KW-1185">Reference proteome</keyword>
<comment type="cofactor">
    <cofactor evidence="12">
        <name>thiamine diphosphate</name>
        <dbReference type="ChEBI" id="CHEBI:58937"/>
    </cofactor>
    <text evidence="12">Binds 1 thiamine pyrophosphate per subunit.</text>
</comment>
<dbReference type="InterPro" id="IPR029035">
    <property type="entry name" value="DHS-like_NAD/FAD-binding_dom"/>
</dbReference>
<feature type="region of interest" description="Disordered" evidence="13">
    <location>
        <begin position="1"/>
        <end position="74"/>
    </location>
</feature>
<comment type="pathway">
    <text evidence="1 12">Amino-acid biosynthesis; L-isoleucine biosynthesis; L-isoleucine from 2-oxobutanoate: step 1/4.</text>
</comment>
<dbReference type="InterPro" id="IPR012000">
    <property type="entry name" value="Thiamin_PyroP_enz_cen_dom"/>
</dbReference>
<organism evidence="17 18">
    <name type="scientific">Lophiotrema nucula</name>
    <dbReference type="NCBI Taxonomy" id="690887"/>
    <lineage>
        <taxon>Eukaryota</taxon>
        <taxon>Fungi</taxon>
        <taxon>Dikarya</taxon>
        <taxon>Ascomycota</taxon>
        <taxon>Pezizomycotina</taxon>
        <taxon>Dothideomycetes</taxon>
        <taxon>Pleosporomycetidae</taxon>
        <taxon>Pleosporales</taxon>
        <taxon>Lophiotremataceae</taxon>
        <taxon>Lophiotrema</taxon>
    </lineage>
</organism>
<comment type="catalytic activity">
    <reaction evidence="12">
        <text>2 pyruvate + H(+) = (2S)-2-acetolactate + CO2</text>
        <dbReference type="Rhea" id="RHEA:25249"/>
        <dbReference type="ChEBI" id="CHEBI:15361"/>
        <dbReference type="ChEBI" id="CHEBI:15378"/>
        <dbReference type="ChEBI" id="CHEBI:16526"/>
        <dbReference type="ChEBI" id="CHEBI:58476"/>
        <dbReference type="EC" id="2.2.1.6"/>
    </reaction>
</comment>
<keyword evidence="10 12" id="KW-0786">Thiamine pyrophosphate</keyword>
<evidence type="ECO:0000256" key="7">
    <source>
        <dbReference type="ARBA" id="ARBA00022723"/>
    </source>
</evidence>
<evidence type="ECO:0000259" key="15">
    <source>
        <dbReference type="Pfam" id="PF02775"/>
    </source>
</evidence>
<dbReference type="Pfam" id="PF02776">
    <property type="entry name" value="TPP_enzyme_N"/>
    <property type="match status" value="1"/>
</dbReference>
<evidence type="ECO:0000256" key="13">
    <source>
        <dbReference type="SAM" id="MobiDB-lite"/>
    </source>
</evidence>
<dbReference type="PANTHER" id="PTHR18968:SF13">
    <property type="entry name" value="ACETOLACTATE SYNTHASE CATALYTIC SUBUNIT, MITOCHONDRIAL"/>
    <property type="match status" value="1"/>
</dbReference>
<sequence>MQSSRHHAIQALKSTRSFSTSTPRAAVSPYRRATQAAASATVKEHAKRPQSTAAAAAAPQEDARARPSPAFNREDWKDVQPLKPYRQPELDHTFVGMTGGEIFHEMMLRQNVKHVFGYPGGAILPVFDAIYNSKHFDFILPRHEQGAGHMAEGYARASGKPGVVLVTSGPGATNVVTPMQDALMDGTPMVVFSGQVVTSAIGSDAFQEADTIGITRACTKWNVMVKNVAELPRRINEAFEIATTGRPGPVLVDLPKDVTAAKLTRPIPISSSLPTHPSAASMAARDVSRKQLDSSIRRTANLINIAKKPVIYAGQGVLSTPEGPKLLKELAEKAQIPVTTTLQGLGGFDELDPLSLHMLGMHGSAYANMAMQEADLIIALGARFDDRITLSIAKFAPAARAAAAEGRGGIVHFEIMPKNINKVVQATEAVEGDLIENLAVLNPLIKDVKERPEWSAQIADWKKRFPWAYEKEDEKGIIKPQTVVDTLSNITAHMKKETIITTGVGQHQMWAAQFYRWRYPRTMITSGGLGTMGYGLPAAIGAKVARPDALVIDIDGDSSFSMTLTELSTAAEFNIGCKIIILNNEEQGMVTQWQTLFYQDRFAHTHQRNADFVKLSEAMKVQADRVSKPEELEAKLKWLINTDGPALLEVVVDQKVPVLPMVPAGNGLHEFIVYDEAIAKQRRQQTRDRSGR</sequence>
<feature type="compositionally biased region" description="Polar residues" evidence="13">
    <location>
        <begin position="12"/>
        <end position="23"/>
    </location>
</feature>
<evidence type="ECO:0000259" key="16">
    <source>
        <dbReference type="Pfam" id="PF02776"/>
    </source>
</evidence>
<dbReference type="PANTHER" id="PTHR18968">
    <property type="entry name" value="THIAMINE PYROPHOSPHATE ENZYMES"/>
    <property type="match status" value="1"/>
</dbReference>
<name>A0A6A5Z0C9_9PLEO</name>
<dbReference type="FunFam" id="3.40.50.970:FF:000053">
    <property type="entry name" value="Acetolactate synthase, mitochondrial"/>
    <property type="match status" value="1"/>
</dbReference>
<evidence type="ECO:0000256" key="6">
    <source>
        <dbReference type="ARBA" id="ARBA00022679"/>
    </source>
</evidence>
<dbReference type="GO" id="GO:0009099">
    <property type="term" value="P:L-valine biosynthetic process"/>
    <property type="evidence" value="ECO:0007669"/>
    <property type="project" value="UniProtKB-UniPathway"/>
</dbReference>
<keyword evidence="5 12" id="KW-0028">Amino-acid biosynthesis</keyword>
<reference evidence="17" key="1">
    <citation type="journal article" date="2020" name="Stud. Mycol.">
        <title>101 Dothideomycetes genomes: a test case for predicting lifestyles and emergence of pathogens.</title>
        <authorList>
            <person name="Haridas S."/>
            <person name="Albert R."/>
            <person name="Binder M."/>
            <person name="Bloem J."/>
            <person name="Labutti K."/>
            <person name="Salamov A."/>
            <person name="Andreopoulos B."/>
            <person name="Baker S."/>
            <person name="Barry K."/>
            <person name="Bills G."/>
            <person name="Bluhm B."/>
            <person name="Cannon C."/>
            <person name="Castanera R."/>
            <person name="Culley D."/>
            <person name="Daum C."/>
            <person name="Ezra D."/>
            <person name="Gonzalez J."/>
            <person name="Henrissat B."/>
            <person name="Kuo A."/>
            <person name="Liang C."/>
            <person name="Lipzen A."/>
            <person name="Lutzoni F."/>
            <person name="Magnuson J."/>
            <person name="Mondo S."/>
            <person name="Nolan M."/>
            <person name="Ohm R."/>
            <person name="Pangilinan J."/>
            <person name="Park H.-J."/>
            <person name="Ramirez L."/>
            <person name="Alfaro M."/>
            <person name="Sun H."/>
            <person name="Tritt A."/>
            <person name="Yoshinaga Y."/>
            <person name="Zwiers L.-H."/>
            <person name="Turgeon B."/>
            <person name="Goodwin S."/>
            <person name="Spatafora J."/>
            <person name="Crous P."/>
            <person name="Grigoriev I."/>
        </authorList>
    </citation>
    <scope>NUCLEOTIDE SEQUENCE</scope>
    <source>
        <strain evidence="17">CBS 627.86</strain>
    </source>
</reference>
<dbReference type="InterPro" id="IPR039368">
    <property type="entry name" value="AHAS_TPP"/>
</dbReference>
<evidence type="ECO:0000256" key="12">
    <source>
        <dbReference type="RuleBase" id="RU003591"/>
    </source>
</evidence>
<comment type="cofactor">
    <cofactor evidence="12">
        <name>Mg(2+)</name>
        <dbReference type="ChEBI" id="CHEBI:18420"/>
    </cofactor>
    <text evidence="12">Binds 1 Mg(2+) ion per subunit.</text>
</comment>
<feature type="domain" description="Thiamine pyrophosphate enzyme TPP-binding" evidence="15">
    <location>
        <begin position="503"/>
        <end position="650"/>
    </location>
</feature>
<keyword evidence="8 12" id="KW-0460">Magnesium</keyword>
<keyword evidence="7 12" id="KW-0479">Metal-binding</keyword>
<feature type="domain" description="Thiamine pyrophosphate enzyme N-terminal TPP-binding" evidence="16">
    <location>
        <begin position="97"/>
        <end position="212"/>
    </location>
</feature>
<dbReference type="InterPro" id="IPR012001">
    <property type="entry name" value="Thiamin_PyroP_enz_TPP-bd_dom"/>
</dbReference>
<keyword evidence="11 12" id="KW-0100">Branched-chain amino acid biosynthesis</keyword>
<evidence type="ECO:0000256" key="3">
    <source>
        <dbReference type="ARBA" id="ARBA00007812"/>
    </source>
</evidence>
<evidence type="ECO:0000256" key="9">
    <source>
        <dbReference type="ARBA" id="ARBA00022946"/>
    </source>
</evidence>
<evidence type="ECO:0000256" key="2">
    <source>
        <dbReference type="ARBA" id="ARBA00005025"/>
    </source>
</evidence>
<keyword evidence="6 12" id="KW-0808">Transferase</keyword>
<protein>
    <recommendedName>
        <fullName evidence="4 12">Acetolactate synthase</fullName>
        <ecNumber evidence="4 12">2.2.1.6</ecNumber>
    </recommendedName>
</protein>
<dbReference type="InterPro" id="IPR011766">
    <property type="entry name" value="TPP_enzyme_TPP-bd"/>
</dbReference>
<dbReference type="GO" id="GO:0003984">
    <property type="term" value="F:acetolactate synthase activity"/>
    <property type="evidence" value="ECO:0007669"/>
    <property type="project" value="UniProtKB-EC"/>
</dbReference>
<evidence type="ECO:0000313" key="17">
    <source>
        <dbReference type="EMBL" id="KAF2111791.1"/>
    </source>
</evidence>